<feature type="region of interest" description="Disordered" evidence="1">
    <location>
        <begin position="1"/>
        <end position="22"/>
    </location>
</feature>
<reference evidence="3 4" key="1">
    <citation type="submission" date="2016-08" db="EMBL/GenBank/DDBJ databases">
        <title>A new outlook on sporulation: Clostridium algidixylanolyticum.</title>
        <authorList>
            <person name="Poppleton D.I."/>
            <person name="Gribaldo S."/>
        </authorList>
    </citation>
    <scope>NUCLEOTIDE SEQUENCE [LARGE SCALE GENOMIC DNA]</scope>
    <source>
        <strain evidence="3 4">SPL73</strain>
    </source>
</reference>
<keyword evidence="2" id="KW-0812">Transmembrane</keyword>
<keyword evidence="2" id="KW-1133">Transmembrane helix</keyword>
<comment type="caution">
    <text evidence="3">The sequence shown here is derived from an EMBL/GenBank/DDBJ whole genome shotgun (WGS) entry which is preliminary data.</text>
</comment>
<organism evidence="3 4">
    <name type="scientific">Lacrimispora algidixylanolytica</name>
    <dbReference type="NCBI Taxonomy" id="94868"/>
    <lineage>
        <taxon>Bacteria</taxon>
        <taxon>Bacillati</taxon>
        <taxon>Bacillota</taxon>
        <taxon>Clostridia</taxon>
        <taxon>Lachnospirales</taxon>
        <taxon>Lachnospiraceae</taxon>
        <taxon>Lacrimispora</taxon>
    </lineage>
</organism>
<accession>A0A419TCT7</accession>
<keyword evidence="4" id="KW-1185">Reference proteome</keyword>
<evidence type="ECO:0000256" key="2">
    <source>
        <dbReference type="SAM" id="Phobius"/>
    </source>
</evidence>
<feature type="compositionally biased region" description="Basic and acidic residues" evidence="1">
    <location>
        <begin position="84"/>
        <end position="97"/>
    </location>
</feature>
<name>A0A419TCT7_9FIRM</name>
<feature type="compositionally biased region" description="Basic and acidic residues" evidence="1">
    <location>
        <begin position="58"/>
        <end position="76"/>
    </location>
</feature>
<protein>
    <submittedName>
        <fullName evidence="3">Uncharacterized protein</fullName>
    </submittedName>
</protein>
<dbReference type="AlphaFoldDB" id="A0A419TCT7"/>
<sequence>MRINELEIKGQDQPLTAKANEDTASEVRQAVKQAMIKETIAAGASFIEEVGESIRTLEEAKKNSSSEGTREPENTKDQAAISEAGDHYRDRKYGNEDLDRIKKEEDMKSAFEAMEDWEPSFDKTVEKELDDLASIYKELLRSILGQGLGEGMEGQISFLDERLSGLLLKLLNGRLGELEALLDTFGSPEAREAMRKALYYNVTGKSIDKKELHMIFKDLLSPDTVTREGQEDISASSDKLHGQRKQGMIYQPDGTGRIKNEPGYAGRLAKESYLPLSQQKLKMGQEYNNASGAQVSISPMAEKNIYSSQDLMLAELYAKYINHSGNLFTSPVLSGRNEELYGFLSALMTIKTNAFCINSGIDKGLATELREAVDRLIDFYIQEEYNRSTEGGRRREGQKAFFQPKNVYKIFYYVMGLYHTNGDLLESANKGIRQAYRQFLKKQEGIKVSEEATSFFSKEKKDAKEDFKAGKRYLEQDFKEFTDLLGSLNENGVPLGVLELSPWGMFIEPESSFDRQKTPSSSMFLVGGGVILLIFIFVLVFL</sequence>
<feature type="region of interest" description="Disordered" evidence="1">
    <location>
        <begin position="234"/>
        <end position="256"/>
    </location>
</feature>
<proteinExistence type="predicted"/>
<feature type="transmembrane region" description="Helical" evidence="2">
    <location>
        <begin position="522"/>
        <end position="541"/>
    </location>
</feature>
<keyword evidence="2" id="KW-0472">Membrane</keyword>
<evidence type="ECO:0000313" key="3">
    <source>
        <dbReference type="EMBL" id="RKD35252.1"/>
    </source>
</evidence>
<dbReference type="Proteomes" id="UP000284277">
    <property type="component" value="Unassembled WGS sequence"/>
</dbReference>
<evidence type="ECO:0000256" key="1">
    <source>
        <dbReference type="SAM" id="MobiDB-lite"/>
    </source>
</evidence>
<dbReference type="OrthoDB" id="2040052at2"/>
<feature type="compositionally biased region" description="Basic and acidic residues" evidence="1">
    <location>
        <begin position="1"/>
        <end position="10"/>
    </location>
</feature>
<dbReference type="RefSeq" id="WP_120195190.1">
    <property type="nucleotide sequence ID" value="NZ_MCIA01000001.1"/>
</dbReference>
<feature type="region of interest" description="Disordered" evidence="1">
    <location>
        <begin position="58"/>
        <end position="97"/>
    </location>
</feature>
<gene>
    <name evidence="3" type="ORF">BET01_02605</name>
</gene>
<evidence type="ECO:0000313" key="4">
    <source>
        <dbReference type="Proteomes" id="UP000284277"/>
    </source>
</evidence>
<dbReference type="EMBL" id="MCIA01000001">
    <property type="protein sequence ID" value="RKD35252.1"/>
    <property type="molecule type" value="Genomic_DNA"/>
</dbReference>